<evidence type="ECO:0000313" key="2">
    <source>
        <dbReference type="Proteomes" id="UP000237246"/>
    </source>
</evidence>
<protein>
    <submittedName>
        <fullName evidence="1">Uncharacterized protein</fullName>
    </submittedName>
</protein>
<sequence length="85" mass="9193">GQTTRGSEPWESDGIPAACVSHLCFSSWSRKTLKQGISVTSHLNMEVGEQFISAENHSLDLRLGSLLRALGVRSREICPLPQGSA</sequence>
<evidence type="ECO:0000313" key="1">
    <source>
        <dbReference type="EMBL" id="POI30109.1"/>
    </source>
</evidence>
<accession>A0A2P4T172</accession>
<dbReference type="AlphaFoldDB" id="A0A2P4T172"/>
<proteinExistence type="predicted"/>
<keyword evidence="2" id="KW-1185">Reference proteome</keyword>
<reference evidence="1 2" key="1">
    <citation type="submission" date="2018-01" db="EMBL/GenBank/DDBJ databases">
        <title>Comparison of the Chinese Bamboo Partridge and Red Junglefowl genome sequences highlights the importance of demography in genome evolution.</title>
        <authorList>
            <person name="Tiley G.P."/>
            <person name="Kimball R.T."/>
            <person name="Braun E.L."/>
            <person name="Burleigh J.G."/>
        </authorList>
    </citation>
    <scope>NUCLEOTIDE SEQUENCE [LARGE SCALE GENOMIC DNA]</scope>
    <source>
        <strain evidence="1">RTK389</strain>
        <tissue evidence="1">Blood</tissue>
    </source>
</reference>
<dbReference type="Proteomes" id="UP000237246">
    <property type="component" value="Unassembled WGS sequence"/>
</dbReference>
<gene>
    <name evidence="1" type="ORF">CIB84_006141</name>
</gene>
<name>A0A2P4T172_BAMTH</name>
<feature type="non-terminal residue" evidence="1">
    <location>
        <position position="1"/>
    </location>
</feature>
<comment type="caution">
    <text evidence="1">The sequence shown here is derived from an EMBL/GenBank/DDBJ whole genome shotgun (WGS) entry which is preliminary data.</text>
</comment>
<dbReference type="EMBL" id="PPHD01012974">
    <property type="protein sequence ID" value="POI30109.1"/>
    <property type="molecule type" value="Genomic_DNA"/>
</dbReference>
<organism evidence="1 2">
    <name type="scientific">Bambusicola thoracicus</name>
    <name type="common">Chinese bamboo-partridge</name>
    <name type="synonym">Perdix thoracica</name>
    <dbReference type="NCBI Taxonomy" id="9083"/>
    <lineage>
        <taxon>Eukaryota</taxon>
        <taxon>Metazoa</taxon>
        <taxon>Chordata</taxon>
        <taxon>Craniata</taxon>
        <taxon>Vertebrata</taxon>
        <taxon>Euteleostomi</taxon>
        <taxon>Archelosauria</taxon>
        <taxon>Archosauria</taxon>
        <taxon>Dinosauria</taxon>
        <taxon>Saurischia</taxon>
        <taxon>Theropoda</taxon>
        <taxon>Coelurosauria</taxon>
        <taxon>Aves</taxon>
        <taxon>Neognathae</taxon>
        <taxon>Galloanserae</taxon>
        <taxon>Galliformes</taxon>
        <taxon>Phasianidae</taxon>
        <taxon>Perdicinae</taxon>
        <taxon>Bambusicola</taxon>
    </lineage>
</organism>